<dbReference type="AlphaFoldDB" id="A0A8E2J5L2"/>
<dbReference type="Proteomes" id="UP000250043">
    <property type="component" value="Unassembled WGS sequence"/>
</dbReference>
<evidence type="ECO:0000313" key="2">
    <source>
        <dbReference type="EMBL" id="OCH93802.1"/>
    </source>
</evidence>
<dbReference type="InterPro" id="IPR004843">
    <property type="entry name" value="Calcineurin-like_PHP"/>
</dbReference>
<dbReference type="InterPro" id="IPR051693">
    <property type="entry name" value="UPF0046_metallophosphoest"/>
</dbReference>
<sequence>MSPSLSSSAAAVYLSYDINSPPPHPGPEWTRFVCISDTHSRIFPVPFGDVLLHAGDLSSGGSLQQLQVTLDWIGSLPHPTKILTAGNHDLVLDDNWREGEGWHQRTGRFFSSKDVDTAQALIRSKLVLDAGIQYLEHESVQITVACGRTWQIYGSPAAPRHSRGAFQYERKDGAAIYEGIPQSTEILLTHAPPYGICDMTRKGIQAGCAALARKLHGAELGHCRLHVFGHIHEAYGVAMTGDLEPPLGKRVSVNAALHSGGQAVIVDLKN</sequence>
<dbReference type="CDD" id="cd07379">
    <property type="entry name" value="MPP_239FB"/>
    <property type="match status" value="1"/>
</dbReference>
<dbReference type="GO" id="GO:0016787">
    <property type="term" value="F:hydrolase activity"/>
    <property type="evidence" value="ECO:0007669"/>
    <property type="project" value="InterPro"/>
</dbReference>
<dbReference type="PANTHER" id="PTHR12905">
    <property type="entry name" value="METALLOPHOSPHOESTERASE"/>
    <property type="match status" value="1"/>
</dbReference>
<dbReference type="PANTHER" id="PTHR12905:SF0">
    <property type="entry name" value="CALCINEURIN-LIKE PHOSPHOESTERASE DOMAIN-CONTAINING PROTEIN"/>
    <property type="match status" value="1"/>
</dbReference>
<name>A0A8E2J5L2_9APHY</name>
<dbReference type="SUPFAM" id="SSF56300">
    <property type="entry name" value="Metallo-dependent phosphatases"/>
    <property type="match status" value="1"/>
</dbReference>
<dbReference type="Pfam" id="PF00149">
    <property type="entry name" value="Metallophos"/>
    <property type="match status" value="1"/>
</dbReference>
<keyword evidence="3" id="KW-1185">Reference proteome</keyword>
<evidence type="ECO:0000259" key="1">
    <source>
        <dbReference type="Pfam" id="PF00149"/>
    </source>
</evidence>
<feature type="domain" description="Calcineurin-like phosphoesterase" evidence="1">
    <location>
        <begin position="32"/>
        <end position="233"/>
    </location>
</feature>
<proteinExistence type="predicted"/>
<gene>
    <name evidence="2" type="ORF">OBBRIDRAFT_810870</name>
</gene>
<dbReference type="InterPro" id="IPR029052">
    <property type="entry name" value="Metallo-depent_PP-like"/>
</dbReference>
<reference evidence="2 3" key="1">
    <citation type="submission" date="2016-07" db="EMBL/GenBank/DDBJ databases">
        <title>Draft genome of the white-rot fungus Obba rivulosa 3A-2.</title>
        <authorList>
            <consortium name="DOE Joint Genome Institute"/>
            <person name="Miettinen O."/>
            <person name="Riley R."/>
            <person name="Acob R."/>
            <person name="Barry K."/>
            <person name="Cullen D."/>
            <person name="De Vries R."/>
            <person name="Hainaut M."/>
            <person name="Hatakka A."/>
            <person name="Henrissat B."/>
            <person name="Hilden K."/>
            <person name="Kuo R."/>
            <person name="Labutti K."/>
            <person name="Lipzen A."/>
            <person name="Makela M.R."/>
            <person name="Sandor L."/>
            <person name="Spatafora J.W."/>
            <person name="Grigoriev I.V."/>
            <person name="Hibbett D.S."/>
        </authorList>
    </citation>
    <scope>NUCLEOTIDE SEQUENCE [LARGE SCALE GENOMIC DNA]</scope>
    <source>
        <strain evidence="2 3">3A-2</strain>
    </source>
</reference>
<dbReference type="Gene3D" id="3.60.21.10">
    <property type="match status" value="1"/>
</dbReference>
<evidence type="ECO:0000313" key="3">
    <source>
        <dbReference type="Proteomes" id="UP000250043"/>
    </source>
</evidence>
<protein>
    <submittedName>
        <fullName evidence="2">Metallo-dependent phosphatase</fullName>
    </submittedName>
</protein>
<dbReference type="OrthoDB" id="630188at2759"/>
<dbReference type="EMBL" id="KV722350">
    <property type="protein sequence ID" value="OCH93802.1"/>
    <property type="molecule type" value="Genomic_DNA"/>
</dbReference>
<accession>A0A8E2J5L2</accession>
<organism evidence="2 3">
    <name type="scientific">Obba rivulosa</name>
    <dbReference type="NCBI Taxonomy" id="1052685"/>
    <lineage>
        <taxon>Eukaryota</taxon>
        <taxon>Fungi</taxon>
        <taxon>Dikarya</taxon>
        <taxon>Basidiomycota</taxon>
        <taxon>Agaricomycotina</taxon>
        <taxon>Agaricomycetes</taxon>
        <taxon>Polyporales</taxon>
        <taxon>Gelatoporiaceae</taxon>
        <taxon>Obba</taxon>
    </lineage>
</organism>